<evidence type="ECO:0000313" key="5">
    <source>
        <dbReference type="Proteomes" id="UP000612352"/>
    </source>
</evidence>
<feature type="domain" description="Phospholipid/glycerol acyltransferase" evidence="3">
    <location>
        <begin position="34"/>
        <end position="153"/>
    </location>
</feature>
<name>A0ABS1B5E5_9MICO</name>
<gene>
    <name evidence="4" type="ORF">I8D64_00360</name>
</gene>
<dbReference type="GO" id="GO:0016746">
    <property type="term" value="F:acyltransferase activity"/>
    <property type="evidence" value="ECO:0007669"/>
    <property type="project" value="UniProtKB-KW"/>
</dbReference>
<keyword evidence="5" id="KW-1185">Reference proteome</keyword>
<evidence type="ECO:0000256" key="2">
    <source>
        <dbReference type="ARBA" id="ARBA00023315"/>
    </source>
</evidence>
<dbReference type="RefSeq" id="WP_200500549.1">
    <property type="nucleotide sequence ID" value="NZ_JAEDAJ010000001.1"/>
</dbReference>
<dbReference type="InterPro" id="IPR002123">
    <property type="entry name" value="Plipid/glycerol_acylTrfase"/>
</dbReference>
<evidence type="ECO:0000256" key="1">
    <source>
        <dbReference type="ARBA" id="ARBA00022679"/>
    </source>
</evidence>
<proteinExistence type="predicted"/>
<accession>A0ABS1B5E5</accession>
<dbReference type="Pfam" id="PF01553">
    <property type="entry name" value="Acyltransferase"/>
    <property type="match status" value="1"/>
</dbReference>
<reference evidence="4 5" key="1">
    <citation type="submission" date="2020-12" db="EMBL/GenBank/DDBJ databases">
        <title>Brachybacterium sp. MASK1Z-5, whole genome shotgun sequence.</title>
        <authorList>
            <person name="Tuo L."/>
        </authorList>
    </citation>
    <scope>NUCLEOTIDE SEQUENCE [LARGE SCALE GENOMIC DNA]</scope>
    <source>
        <strain evidence="4 5">MASK1Z-5</strain>
    </source>
</reference>
<dbReference type="CDD" id="cd07989">
    <property type="entry name" value="LPLAT_AGPAT-like"/>
    <property type="match status" value="1"/>
</dbReference>
<organism evidence="4 5">
    <name type="scientific">Brachybacterium halotolerans</name>
    <dbReference type="NCBI Taxonomy" id="2795215"/>
    <lineage>
        <taxon>Bacteria</taxon>
        <taxon>Bacillati</taxon>
        <taxon>Actinomycetota</taxon>
        <taxon>Actinomycetes</taxon>
        <taxon>Micrococcales</taxon>
        <taxon>Dermabacteraceae</taxon>
        <taxon>Brachybacterium</taxon>
    </lineage>
</organism>
<dbReference type="Proteomes" id="UP000612352">
    <property type="component" value="Unassembled WGS sequence"/>
</dbReference>
<dbReference type="PANTHER" id="PTHR10434">
    <property type="entry name" value="1-ACYL-SN-GLYCEROL-3-PHOSPHATE ACYLTRANSFERASE"/>
    <property type="match status" value="1"/>
</dbReference>
<keyword evidence="2 4" id="KW-0012">Acyltransferase</keyword>
<sequence length="242" mass="25660">MLYEVAKPVVAAVLRVVYAPRISGVQHIPDEGPAILASSHLSGADTVFMPAQVRRTVHFLAKADFFSGTSLASRGFGRLMRSLGVMPVDRTGGSASEGAIEAGLRILRSGELLGIYPEGTRSPDGRLHRGKTGAARLAIATGAPLVPIGMLGSFEAQRGRRIVPRRRPRIEVLVGAPIDPAEVLGDLEAARADPQAARTLTDRLMLHVQQLTGQDYVDTYAADVKAALARGEAAPPTTRASR</sequence>
<keyword evidence="1" id="KW-0808">Transferase</keyword>
<evidence type="ECO:0000313" key="4">
    <source>
        <dbReference type="EMBL" id="MBK0329858.1"/>
    </source>
</evidence>
<dbReference type="EMBL" id="JAEDAJ010000001">
    <property type="protein sequence ID" value="MBK0329858.1"/>
    <property type="molecule type" value="Genomic_DNA"/>
</dbReference>
<dbReference type="SMART" id="SM00563">
    <property type="entry name" value="PlsC"/>
    <property type="match status" value="1"/>
</dbReference>
<dbReference type="PANTHER" id="PTHR10434:SF11">
    <property type="entry name" value="1-ACYL-SN-GLYCEROL-3-PHOSPHATE ACYLTRANSFERASE"/>
    <property type="match status" value="1"/>
</dbReference>
<dbReference type="SUPFAM" id="SSF69593">
    <property type="entry name" value="Glycerol-3-phosphate (1)-acyltransferase"/>
    <property type="match status" value="1"/>
</dbReference>
<comment type="caution">
    <text evidence="4">The sequence shown here is derived from an EMBL/GenBank/DDBJ whole genome shotgun (WGS) entry which is preliminary data.</text>
</comment>
<protein>
    <submittedName>
        <fullName evidence="4">1-acyl-sn-glycerol-3-phosphate acyltransferase</fullName>
    </submittedName>
</protein>
<evidence type="ECO:0000259" key="3">
    <source>
        <dbReference type="SMART" id="SM00563"/>
    </source>
</evidence>